<comment type="caution">
    <text evidence="3">The sequence shown here is derived from an EMBL/GenBank/DDBJ whole genome shotgun (WGS) entry which is preliminary data.</text>
</comment>
<reference evidence="3 4" key="1">
    <citation type="submission" date="2020-11" db="EMBL/GenBank/DDBJ databases">
        <title>Kefir isolates.</title>
        <authorList>
            <person name="Marcisauskas S."/>
            <person name="Kim Y."/>
            <person name="Blasche S."/>
        </authorList>
    </citation>
    <scope>NUCLEOTIDE SEQUENCE [LARGE SCALE GENOMIC DNA]</scope>
    <source>
        <strain evidence="3 4">OG2</strain>
    </source>
</reference>
<feature type="region of interest" description="Disordered" evidence="1">
    <location>
        <begin position="1"/>
        <end position="46"/>
    </location>
</feature>
<feature type="compositionally biased region" description="Polar residues" evidence="1">
    <location>
        <begin position="362"/>
        <end position="371"/>
    </location>
</feature>
<feature type="compositionally biased region" description="Low complexity" evidence="1">
    <location>
        <begin position="318"/>
        <end position="331"/>
    </location>
</feature>
<feature type="compositionally biased region" description="Polar residues" evidence="1">
    <location>
        <begin position="398"/>
        <end position="410"/>
    </location>
</feature>
<feature type="compositionally biased region" description="Polar residues" evidence="1">
    <location>
        <begin position="35"/>
        <end position="46"/>
    </location>
</feature>
<feature type="transmembrane region" description="Helical" evidence="2">
    <location>
        <begin position="540"/>
        <end position="564"/>
    </location>
</feature>
<keyword evidence="2" id="KW-1133">Transmembrane helix</keyword>
<keyword evidence="2" id="KW-0812">Transmembrane</keyword>
<gene>
    <name evidence="3" type="ORF">C6P45_000844</name>
</gene>
<protein>
    <recommendedName>
        <fullName evidence="5">Bud site selection protein 8</fullName>
    </recommendedName>
</protein>
<proteinExistence type="predicted"/>
<feature type="region of interest" description="Disordered" evidence="1">
    <location>
        <begin position="311"/>
        <end position="332"/>
    </location>
</feature>
<dbReference type="EMBL" id="PUHR01000131">
    <property type="protein sequence ID" value="KAG0663427.1"/>
    <property type="molecule type" value="Genomic_DNA"/>
</dbReference>
<evidence type="ECO:0000256" key="1">
    <source>
        <dbReference type="SAM" id="MobiDB-lite"/>
    </source>
</evidence>
<feature type="region of interest" description="Disordered" evidence="1">
    <location>
        <begin position="357"/>
        <end position="377"/>
    </location>
</feature>
<keyword evidence="4" id="KW-1185">Reference proteome</keyword>
<keyword evidence="2" id="KW-0472">Membrane</keyword>
<feature type="compositionally biased region" description="Polar residues" evidence="1">
    <location>
        <begin position="103"/>
        <end position="128"/>
    </location>
</feature>
<evidence type="ECO:0000256" key="2">
    <source>
        <dbReference type="SAM" id="Phobius"/>
    </source>
</evidence>
<feature type="region of interest" description="Disordered" evidence="1">
    <location>
        <begin position="61"/>
        <end position="128"/>
    </location>
</feature>
<accession>A0A9P6W6G6</accession>
<evidence type="ECO:0008006" key="5">
    <source>
        <dbReference type="Google" id="ProtNLM"/>
    </source>
</evidence>
<evidence type="ECO:0000313" key="3">
    <source>
        <dbReference type="EMBL" id="KAG0663427.1"/>
    </source>
</evidence>
<evidence type="ECO:0000313" key="4">
    <source>
        <dbReference type="Proteomes" id="UP000750334"/>
    </source>
</evidence>
<feature type="compositionally biased region" description="Low complexity" evidence="1">
    <location>
        <begin position="69"/>
        <end position="94"/>
    </location>
</feature>
<organism evidence="3 4">
    <name type="scientific">Maudiozyma exigua</name>
    <name type="common">Yeast</name>
    <name type="synonym">Kazachstania exigua</name>
    <dbReference type="NCBI Taxonomy" id="34358"/>
    <lineage>
        <taxon>Eukaryota</taxon>
        <taxon>Fungi</taxon>
        <taxon>Dikarya</taxon>
        <taxon>Ascomycota</taxon>
        <taxon>Saccharomycotina</taxon>
        <taxon>Saccharomycetes</taxon>
        <taxon>Saccharomycetales</taxon>
        <taxon>Saccharomycetaceae</taxon>
        <taxon>Maudiozyma</taxon>
    </lineage>
</organism>
<feature type="transmembrane region" description="Helical" evidence="2">
    <location>
        <begin position="481"/>
        <end position="506"/>
    </location>
</feature>
<dbReference type="OrthoDB" id="4068624at2759"/>
<feature type="compositionally biased region" description="Low complexity" evidence="1">
    <location>
        <begin position="253"/>
        <end position="267"/>
    </location>
</feature>
<dbReference type="AlphaFoldDB" id="A0A9P6W6G6"/>
<sequence length="568" mass="63385">MSSDNSSSSSQRRQPLNNRHSYFIDDTVNAEEPQHTNPTDRNGSRNSFAVYIDRSFMADHTTTSETAPHNNISSINTSSIETTESSTNSNSHSIGSKEKKIRQASTTDESPIEVSSPQDSKASQGTDHTVSTTALNDITNHISDIQLQIHSIDTQEFQFVSTPIRHDPPDSNRHERTQSSLYQYDETIEPDIEEAVKLLKKEMKVDQAQVSRLRPDANSSMENYSYLTDDNNPAIKRQSVEFHPQVFHMISKTSSSTSTSNVNGTNTHRPESQVMHSPRSPSLINKFIVNQVLENETMGYAGSPLKKESRIPVTLNDSPTSRYSSTTQSSSRNINRLSNASIGMGIPKIPVLRRVSGPSKWARTSPTTNNGMVGRSHISTIEPRSPLQRIYQTPIHSHNFENNESTNGSDNLVDLESHPLTTTTTTPTLHHASVPPVNNNNNPNGSLPYQDIPQQRINNSSVESFDSETLDFKEIYSIRRIIVTMCLCIICPVIFFMIALGSRAGINDYRIMKMILNEEHRIGLMKGFIWDVKVTWFRNLCLWLGILEVMIIGACIGIGVGVGIRLEG</sequence>
<name>A0A9P6W6G6_MAUEX</name>
<feature type="compositionally biased region" description="Low complexity" evidence="1">
    <location>
        <begin position="1"/>
        <end position="10"/>
    </location>
</feature>
<feature type="region of interest" description="Disordered" evidence="1">
    <location>
        <begin position="398"/>
        <end position="445"/>
    </location>
</feature>
<feature type="compositionally biased region" description="Low complexity" evidence="1">
    <location>
        <begin position="418"/>
        <end position="444"/>
    </location>
</feature>
<feature type="compositionally biased region" description="Polar residues" evidence="1">
    <location>
        <begin position="11"/>
        <end position="20"/>
    </location>
</feature>
<feature type="region of interest" description="Disordered" evidence="1">
    <location>
        <begin position="252"/>
        <end position="278"/>
    </location>
</feature>
<dbReference type="Proteomes" id="UP000750334">
    <property type="component" value="Unassembled WGS sequence"/>
</dbReference>